<gene>
    <name evidence="1" type="ORF">Sango_0024100</name>
</gene>
<dbReference type="AlphaFoldDB" id="A0AAE1XCQ3"/>
<evidence type="ECO:0000313" key="2">
    <source>
        <dbReference type="Proteomes" id="UP001289374"/>
    </source>
</evidence>
<evidence type="ECO:0000313" key="1">
    <source>
        <dbReference type="EMBL" id="KAK4409511.1"/>
    </source>
</evidence>
<reference evidence="1" key="1">
    <citation type="submission" date="2020-06" db="EMBL/GenBank/DDBJ databases">
        <authorList>
            <person name="Li T."/>
            <person name="Hu X."/>
            <person name="Zhang T."/>
            <person name="Song X."/>
            <person name="Zhang H."/>
            <person name="Dai N."/>
            <person name="Sheng W."/>
            <person name="Hou X."/>
            <person name="Wei L."/>
        </authorList>
    </citation>
    <scope>NUCLEOTIDE SEQUENCE</scope>
    <source>
        <strain evidence="1">K16</strain>
        <tissue evidence="1">Leaf</tissue>
    </source>
</reference>
<comment type="caution">
    <text evidence="1">The sequence shown here is derived from an EMBL/GenBank/DDBJ whole genome shotgun (WGS) entry which is preliminary data.</text>
</comment>
<proteinExistence type="predicted"/>
<name>A0AAE1XCQ3_9LAMI</name>
<protein>
    <submittedName>
        <fullName evidence="1">Uncharacterized protein</fullName>
    </submittedName>
</protein>
<reference evidence="1" key="2">
    <citation type="journal article" date="2024" name="Plant">
        <title>Genomic evolution and insights into agronomic trait innovations of Sesamum species.</title>
        <authorList>
            <person name="Miao H."/>
            <person name="Wang L."/>
            <person name="Qu L."/>
            <person name="Liu H."/>
            <person name="Sun Y."/>
            <person name="Le M."/>
            <person name="Wang Q."/>
            <person name="Wei S."/>
            <person name="Zheng Y."/>
            <person name="Lin W."/>
            <person name="Duan Y."/>
            <person name="Cao H."/>
            <person name="Xiong S."/>
            <person name="Wang X."/>
            <person name="Wei L."/>
            <person name="Li C."/>
            <person name="Ma Q."/>
            <person name="Ju M."/>
            <person name="Zhao R."/>
            <person name="Li G."/>
            <person name="Mu C."/>
            <person name="Tian Q."/>
            <person name="Mei H."/>
            <person name="Zhang T."/>
            <person name="Gao T."/>
            <person name="Zhang H."/>
        </authorList>
    </citation>
    <scope>NUCLEOTIDE SEQUENCE</scope>
    <source>
        <strain evidence="1">K16</strain>
    </source>
</reference>
<dbReference type="Proteomes" id="UP001289374">
    <property type="component" value="Unassembled WGS sequence"/>
</dbReference>
<dbReference type="EMBL" id="JACGWL010000001">
    <property type="protein sequence ID" value="KAK4409511.1"/>
    <property type="molecule type" value="Genomic_DNA"/>
</dbReference>
<keyword evidence="2" id="KW-1185">Reference proteome</keyword>
<accession>A0AAE1XCQ3</accession>
<organism evidence="1 2">
    <name type="scientific">Sesamum angolense</name>
    <dbReference type="NCBI Taxonomy" id="2727404"/>
    <lineage>
        <taxon>Eukaryota</taxon>
        <taxon>Viridiplantae</taxon>
        <taxon>Streptophyta</taxon>
        <taxon>Embryophyta</taxon>
        <taxon>Tracheophyta</taxon>
        <taxon>Spermatophyta</taxon>
        <taxon>Magnoliopsida</taxon>
        <taxon>eudicotyledons</taxon>
        <taxon>Gunneridae</taxon>
        <taxon>Pentapetalae</taxon>
        <taxon>asterids</taxon>
        <taxon>lamiids</taxon>
        <taxon>Lamiales</taxon>
        <taxon>Pedaliaceae</taxon>
        <taxon>Sesamum</taxon>
    </lineage>
</organism>
<sequence>MESEFITLDKAGEEAEWLRNFLEDIPCWTKPVPAIMVHCDSQLAIGRAQSSMYNGRESLCCCLVPCSVLCVQLLDSSLHDDE</sequence>